<name>A0A2M7Z771_9BACT</name>
<organism evidence="1 2">
    <name type="scientific">Candidatus Magasanikbacteria bacterium CG_4_9_14_3_um_filter_32_9</name>
    <dbReference type="NCBI Taxonomy" id="1974644"/>
    <lineage>
        <taxon>Bacteria</taxon>
        <taxon>Candidatus Magasanikiibacteriota</taxon>
    </lineage>
</organism>
<dbReference type="Proteomes" id="UP000230843">
    <property type="component" value="Unassembled WGS sequence"/>
</dbReference>
<evidence type="ECO:0008006" key="3">
    <source>
        <dbReference type="Google" id="ProtNLM"/>
    </source>
</evidence>
<comment type="caution">
    <text evidence="1">The sequence shown here is derived from an EMBL/GenBank/DDBJ whole genome shotgun (WGS) entry which is preliminary data.</text>
</comment>
<dbReference type="PROSITE" id="PS51257">
    <property type="entry name" value="PROKAR_LIPOPROTEIN"/>
    <property type="match status" value="1"/>
</dbReference>
<protein>
    <recommendedName>
        <fullName evidence="3">Lipoprotein</fullName>
    </recommendedName>
</protein>
<reference evidence="2" key="1">
    <citation type="submission" date="2017-09" db="EMBL/GenBank/DDBJ databases">
        <title>Depth-based differentiation of microbial function through sediment-hosted aquifers and enrichment of novel symbionts in the deep terrestrial subsurface.</title>
        <authorList>
            <person name="Probst A.J."/>
            <person name="Ladd B."/>
            <person name="Jarett J.K."/>
            <person name="Geller-Mcgrath D.E."/>
            <person name="Sieber C.M.K."/>
            <person name="Emerson J.B."/>
            <person name="Anantharaman K."/>
            <person name="Thomas B.C."/>
            <person name="Malmstrom R."/>
            <person name="Stieglmeier M."/>
            <person name="Klingl A."/>
            <person name="Woyke T."/>
            <person name="Ryan C.M."/>
            <person name="Banfield J.F."/>
        </authorList>
    </citation>
    <scope>NUCLEOTIDE SEQUENCE [LARGE SCALE GENOMIC DNA]</scope>
</reference>
<proteinExistence type="predicted"/>
<gene>
    <name evidence="1" type="ORF">CO137_01190</name>
</gene>
<dbReference type="AlphaFoldDB" id="A0A2M7Z771"/>
<evidence type="ECO:0000313" key="2">
    <source>
        <dbReference type="Proteomes" id="UP000230843"/>
    </source>
</evidence>
<evidence type="ECO:0000313" key="1">
    <source>
        <dbReference type="EMBL" id="PJA90032.1"/>
    </source>
</evidence>
<accession>A0A2M7Z771</accession>
<sequence length="308" mass="35754">MCSNCVKFFLFFILFLFLGCDRNNTEPENVTKFDREVLARIDFDDPINLEGLEYWVDSNSEKVELVEVSLSFDDATTFSLLSKKDIDLVVDSKNTIKKLKGKFKGVKSIYLWTSKNFFYGKLTSMKGALAYRVDNLEYQEVVKDEKLPFLASWIPRCIEMNDEILLTFYFDGYNNFAGYQYLDVVVEIDQLFKDKIDSFWVSNLPGVIWVYDSNEENDNKFRVRVDTKDILFNGFQYYLFIPLKNNGNPLNLTLMVVTFDVVSGSFCSIKDGESACSYIIEHADFRAESSRSLKHGGKKRLPDIKYLF</sequence>
<dbReference type="EMBL" id="PFVJ01000028">
    <property type="protein sequence ID" value="PJA90032.1"/>
    <property type="molecule type" value="Genomic_DNA"/>
</dbReference>